<feature type="non-terminal residue" evidence="3">
    <location>
        <position position="292"/>
    </location>
</feature>
<protein>
    <recommendedName>
        <fullName evidence="2">Reverse transcriptase domain-containing protein</fullName>
    </recommendedName>
</protein>
<gene>
    <name evidence="3" type="ORF">S06H3_26947</name>
</gene>
<dbReference type="InterPro" id="IPR000477">
    <property type="entry name" value="RT_dom"/>
</dbReference>
<dbReference type="AlphaFoldDB" id="X1NNT5"/>
<dbReference type="PROSITE" id="PS50878">
    <property type="entry name" value="RT_POL"/>
    <property type="match status" value="1"/>
</dbReference>
<evidence type="ECO:0000259" key="2">
    <source>
        <dbReference type="PROSITE" id="PS50878"/>
    </source>
</evidence>
<reference evidence="3" key="1">
    <citation type="journal article" date="2014" name="Front. Microbiol.">
        <title>High frequency of phylogenetically diverse reductive dehalogenase-homologous genes in deep subseafloor sedimentary metagenomes.</title>
        <authorList>
            <person name="Kawai M."/>
            <person name="Futagami T."/>
            <person name="Toyoda A."/>
            <person name="Takaki Y."/>
            <person name="Nishi S."/>
            <person name="Hori S."/>
            <person name="Arai W."/>
            <person name="Tsubouchi T."/>
            <person name="Morono Y."/>
            <person name="Uchiyama I."/>
            <person name="Ito T."/>
            <person name="Fujiyama A."/>
            <person name="Inagaki F."/>
            <person name="Takami H."/>
        </authorList>
    </citation>
    <scope>NUCLEOTIDE SEQUENCE</scope>
    <source>
        <strain evidence="3">Expedition CK06-06</strain>
    </source>
</reference>
<organism evidence="3">
    <name type="scientific">marine sediment metagenome</name>
    <dbReference type="NCBI Taxonomy" id="412755"/>
    <lineage>
        <taxon>unclassified sequences</taxon>
        <taxon>metagenomes</taxon>
        <taxon>ecological metagenomes</taxon>
    </lineage>
</organism>
<sequence length="292" mass="32298">NSDISIDEVTHALERLPNGKAPGTEAAPSECYKYAKTQGDPRADPPIPPVNRVAPVLEVLFNRIWRAQDGDESFPEQFTTTVLTPIYKRKGDVKTPGNYRGIAVGGALAKCYASILLNRLARAGELFKWRHPAQAGFRRKYGTAHHLFVLRHLVTKHTRAGAPPMIVVQIDFEKAFDKVPRPLLWLRLREKGVSGRLLEAIQAAYEKVMMTVKADGKLSAAFEATQGVKQGCPLSTELFGLFIETLAEYIDAHEDWLDTASTAGTPELNGKKLSLLMYADDVSLLATTPERM</sequence>
<name>X1NNT5_9ZZZZ</name>
<dbReference type="EMBL" id="BARV01015603">
    <property type="protein sequence ID" value="GAI31871.1"/>
    <property type="molecule type" value="Genomic_DNA"/>
</dbReference>
<feature type="region of interest" description="Disordered" evidence="1">
    <location>
        <begin position="1"/>
        <end position="27"/>
    </location>
</feature>
<feature type="domain" description="Reverse transcriptase" evidence="2">
    <location>
        <begin position="67"/>
        <end position="292"/>
    </location>
</feature>
<accession>X1NNT5</accession>
<dbReference type="CDD" id="cd01650">
    <property type="entry name" value="RT_nLTR_like"/>
    <property type="match status" value="1"/>
</dbReference>
<dbReference type="Pfam" id="PF00078">
    <property type="entry name" value="RVT_1"/>
    <property type="match status" value="1"/>
</dbReference>
<feature type="non-terminal residue" evidence="3">
    <location>
        <position position="1"/>
    </location>
</feature>
<evidence type="ECO:0000313" key="3">
    <source>
        <dbReference type="EMBL" id="GAI31871.1"/>
    </source>
</evidence>
<dbReference type="PANTHER" id="PTHR19446">
    <property type="entry name" value="REVERSE TRANSCRIPTASES"/>
    <property type="match status" value="1"/>
</dbReference>
<evidence type="ECO:0000256" key="1">
    <source>
        <dbReference type="SAM" id="MobiDB-lite"/>
    </source>
</evidence>
<comment type="caution">
    <text evidence="3">The sequence shown here is derived from an EMBL/GenBank/DDBJ whole genome shotgun (WGS) entry which is preliminary data.</text>
</comment>
<proteinExistence type="predicted"/>